<comment type="caution">
    <text evidence="2">The sequence shown here is derived from an EMBL/GenBank/DDBJ whole genome shotgun (WGS) entry which is preliminary data.</text>
</comment>
<keyword evidence="1" id="KW-0472">Membrane</keyword>
<keyword evidence="3" id="KW-1185">Reference proteome</keyword>
<dbReference type="Proteomes" id="UP001365542">
    <property type="component" value="Unassembled WGS sequence"/>
</dbReference>
<name>A0AAV9XAD0_9PEZI</name>
<organism evidence="2 3">
    <name type="scientific">Orbilia ellipsospora</name>
    <dbReference type="NCBI Taxonomy" id="2528407"/>
    <lineage>
        <taxon>Eukaryota</taxon>
        <taxon>Fungi</taxon>
        <taxon>Dikarya</taxon>
        <taxon>Ascomycota</taxon>
        <taxon>Pezizomycotina</taxon>
        <taxon>Orbiliomycetes</taxon>
        <taxon>Orbiliales</taxon>
        <taxon>Orbiliaceae</taxon>
        <taxon>Orbilia</taxon>
    </lineage>
</organism>
<accession>A0AAV9XAD0</accession>
<evidence type="ECO:0000313" key="2">
    <source>
        <dbReference type="EMBL" id="KAK6538139.1"/>
    </source>
</evidence>
<dbReference type="AlphaFoldDB" id="A0AAV9XAD0"/>
<evidence type="ECO:0000256" key="1">
    <source>
        <dbReference type="SAM" id="Phobius"/>
    </source>
</evidence>
<keyword evidence="1" id="KW-1133">Transmembrane helix</keyword>
<keyword evidence="1" id="KW-0812">Transmembrane</keyword>
<evidence type="ECO:0000313" key="3">
    <source>
        <dbReference type="Proteomes" id="UP001365542"/>
    </source>
</evidence>
<protein>
    <submittedName>
        <fullName evidence="2">Uncharacterized protein</fullName>
    </submittedName>
</protein>
<gene>
    <name evidence="2" type="ORF">TWF694_011021</name>
</gene>
<reference evidence="2 3" key="1">
    <citation type="submission" date="2019-10" db="EMBL/GenBank/DDBJ databases">
        <authorList>
            <person name="Palmer J.M."/>
        </authorList>
    </citation>
    <scope>NUCLEOTIDE SEQUENCE [LARGE SCALE GENOMIC DNA]</scope>
    <source>
        <strain evidence="2 3">TWF694</strain>
    </source>
</reference>
<dbReference type="EMBL" id="JAVHJO010000008">
    <property type="protein sequence ID" value="KAK6538139.1"/>
    <property type="molecule type" value="Genomic_DNA"/>
</dbReference>
<sequence length="54" mass="5974">MAIDPVGATLGVLGLIGTCLEVMYFGFAVVDHADDLRVQRMKLRLQAEKIQIWA</sequence>
<proteinExistence type="predicted"/>
<feature type="transmembrane region" description="Helical" evidence="1">
    <location>
        <begin position="6"/>
        <end position="30"/>
    </location>
</feature>